<keyword evidence="1" id="KW-0547">Nucleotide-binding</keyword>
<organism evidence="9 10">
    <name type="scientific">Saccoglossus kowalevskii</name>
    <name type="common">Acorn worm</name>
    <dbReference type="NCBI Taxonomy" id="10224"/>
    <lineage>
        <taxon>Eukaryota</taxon>
        <taxon>Metazoa</taxon>
        <taxon>Hemichordata</taxon>
        <taxon>Enteropneusta</taxon>
        <taxon>Harrimaniidae</taxon>
        <taxon>Saccoglossus</taxon>
    </lineage>
</organism>
<evidence type="ECO:0000256" key="5">
    <source>
        <dbReference type="ARBA" id="ARBA00039802"/>
    </source>
</evidence>
<dbReference type="PRINTS" id="PR00332">
    <property type="entry name" value="HISTRIAD"/>
</dbReference>
<keyword evidence="2" id="KW-0378">Hydrolase</keyword>
<comment type="similarity">
    <text evidence="4">Belongs to the HINT family.</text>
</comment>
<dbReference type="PANTHER" id="PTHR12486">
    <property type="entry name" value="APRATAXIN-RELATED"/>
    <property type="match status" value="1"/>
</dbReference>
<feature type="domain" description="HIT" evidence="8">
    <location>
        <begin position="32"/>
        <end position="144"/>
    </location>
</feature>
<dbReference type="InterPro" id="IPR011146">
    <property type="entry name" value="HIT-like"/>
</dbReference>
<evidence type="ECO:0000256" key="7">
    <source>
        <dbReference type="PROSITE-ProRule" id="PRU00464"/>
    </source>
</evidence>
<sequence length="185" mass="21840">MGDTSWIVKTPEQIEERERKQKAHDKLVESCVFCNIAFRNDLRADILYKDSKYVVFRDIRPSAKEHYLVVTKKHIKNLKQLSYDDIPMIENMIDVAKATLVKNEADPDNARIGFHLPPLVSVDHLHMHVIAPADKIGFFGRLMFRPDSYWFLTVETFLEQLRAKESEFWGSEKMMSNWYVEPYMR</sequence>
<keyword evidence="9" id="KW-1185">Reference proteome</keyword>
<proteinExistence type="inferred from homology"/>
<protein>
    <recommendedName>
        <fullName evidence="5">Adenosine 5'-monophosphoramidase HINT3</fullName>
    </recommendedName>
    <alternativeName>
        <fullName evidence="6">Histidine triad nucleotide-binding protein 3</fullName>
    </alternativeName>
</protein>
<evidence type="ECO:0000256" key="1">
    <source>
        <dbReference type="ARBA" id="ARBA00022741"/>
    </source>
</evidence>
<dbReference type="PANTHER" id="PTHR12486:SF5">
    <property type="entry name" value="ADENOSINE 5'-MONOPHOSPHORAMIDASE HINT3"/>
    <property type="match status" value="1"/>
</dbReference>
<evidence type="ECO:0000256" key="2">
    <source>
        <dbReference type="ARBA" id="ARBA00022801"/>
    </source>
</evidence>
<dbReference type="PROSITE" id="PS51084">
    <property type="entry name" value="HIT_2"/>
    <property type="match status" value="1"/>
</dbReference>
<dbReference type="GeneID" id="102809058"/>
<accession>A0ABM0MNT1</accession>
<dbReference type="SUPFAM" id="SSF54197">
    <property type="entry name" value="HIT-like"/>
    <property type="match status" value="1"/>
</dbReference>
<comment type="catalytic activity">
    <reaction evidence="3">
        <text>adenosine 5'-phosphoramidate + H2O = NH4(+) + AMP</text>
        <dbReference type="Rhea" id="RHEA:67916"/>
        <dbReference type="ChEBI" id="CHEBI:15377"/>
        <dbReference type="ChEBI" id="CHEBI:28938"/>
        <dbReference type="ChEBI" id="CHEBI:57890"/>
        <dbReference type="ChEBI" id="CHEBI:456215"/>
    </reaction>
</comment>
<name>A0ABM0MNT1_SACKO</name>
<dbReference type="Gene3D" id="3.30.428.10">
    <property type="entry name" value="HIT-like"/>
    <property type="match status" value="1"/>
</dbReference>
<evidence type="ECO:0000313" key="10">
    <source>
        <dbReference type="RefSeq" id="XP_006821672.1"/>
    </source>
</evidence>
<dbReference type="RefSeq" id="XP_006821672.1">
    <property type="nucleotide sequence ID" value="XM_006821609.1"/>
</dbReference>
<gene>
    <name evidence="10" type="primary">LOC102809058</name>
</gene>
<dbReference type="Pfam" id="PF11969">
    <property type="entry name" value="DcpS_C"/>
    <property type="match status" value="1"/>
</dbReference>
<reference evidence="10" key="1">
    <citation type="submission" date="2025-08" db="UniProtKB">
        <authorList>
            <consortium name="RefSeq"/>
        </authorList>
    </citation>
    <scope>IDENTIFICATION</scope>
    <source>
        <tissue evidence="10">Testes</tissue>
    </source>
</reference>
<feature type="short sequence motif" description="Histidine triad motif" evidence="7">
    <location>
        <begin position="124"/>
        <end position="128"/>
    </location>
</feature>
<evidence type="ECO:0000259" key="8">
    <source>
        <dbReference type="PROSITE" id="PS51084"/>
    </source>
</evidence>
<evidence type="ECO:0000256" key="3">
    <source>
        <dbReference type="ARBA" id="ARBA00024472"/>
    </source>
</evidence>
<dbReference type="Proteomes" id="UP000694865">
    <property type="component" value="Unplaced"/>
</dbReference>
<evidence type="ECO:0000313" key="9">
    <source>
        <dbReference type="Proteomes" id="UP000694865"/>
    </source>
</evidence>
<dbReference type="InterPro" id="IPR001310">
    <property type="entry name" value="Histidine_triad_HIT"/>
</dbReference>
<evidence type="ECO:0000256" key="4">
    <source>
        <dbReference type="ARBA" id="ARBA00025764"/>
    </source>
</evidence>
<evidence type="ECO:0000256" key="6">
    <source>
        <dbReference type="ARBA" id="ARBA00042361"/>
    </source>
</evidence>
<dbReference type="InterPro" id="IPR036265">
    <property type="entry name" value="HIT-like_sf"/>
</dbReference>